<keyword evidence="2" id="KW-0812">Transmembrane</keyword>
<dbReference type="RefSeq" id="WP_105351382.1">
    <property type="nucleotide sequence ID" value="NZ_PUIA01000017.1"/>
</dbReference>
<name>A0A2S8FXM8_9BACT</name>
<evidence type="ECO:0000256" key="1">
    <source>
        <dbReference type="SAM" id="MobiDB-lite"/>
    </source>
</evidence>
<proteinExistence type="predicted"/>
<evidence type="ECO:0000256" key="2">
    <source>
        <dbReference type="SAM" id="Phobius"/>
    </source>
</evidence>
<evidence type="ECO:0008006" key="5">
    <source>
        <dbReference type="Google" id="ProtNLM"/>
    </source>
</evidence>
<gene>
    <name evidence="3" type="ORF">C5Y96_07115</name>
</gene>
<accession>A0A2S8FXM8</accession>
<dbReference type="AlphaFoldDB" id="A0A2S8FXM8"/>
<protein>
    <recommendedName>
        <fullName evidence="5">Zinc ribbon domain-containing protein</fullName>
    </recommendedName>
</protein>
<dbReference type="OrthoDB" id="292190at2"/>
<evidence type="ECO:0000313" key="4">
    <source>
        <dbReference type="Proteomes" id="UP000240009"/>
    </source>
</evidence>
<comment type="caution">
    <text evidence="3">The sequence shown here is derived from an EMBL/GenBank/DDBJ whole genome shotgun (WGS) entry which is preliminary data.</text>
</comment>
<reference evidence="3 4" key="1">
    <citation type="submission" date="2018-02" db="EMBL/GenBank/DDBJ databases">
        <title>Comparative genomes isolates from brazilian mangrove.</title>
        <authorList>
            <person name="Araujo J.E."/>
            <person name="Taketani R.G."/>
            <person name="Silva M.C.P."/>
            <person name="Loureco M.V."/>
            <person name="Andreote F.D."/>
        </authorList>
    </citation>
    <scope>NUCLEOTIDE SEQUENCE [LARGE SCALE GENOMIC DNA]</scope>
    <source>
        <strain evidence="3 4">HEX-2 MGV</strain>
    </source>
</reference>
<dbReference type="EMBL" id="PUIA01000017">
    <property type="protein sequence ID" value="PQO36925.1"/>
    <property type="molecule type" value="Genomic_DNA"/>
</dbReference>
<organism evidence="3 4">
    <name type="scientific">Blastopirellula marina</name>
    <dbReference type="NCBI Taxonomy" id="124"/>
    <lineage>
        <taxon>Bacteria</taxon>
        <taxon>Pseudomonadati</taxon>
        <taxon>Planctomycetota</taxon>
        <taxon>Planctomycetia</taxon>
        <taxon>Pirellulales</taxon>
        <taxon>Pirellulaceae</taxon>
        <taxon>Blastopirellula</taxon>
    </lineage>
</organism>
<keyword evidence="2" id="KW-0472">Membrane</keyword>
<dbReference type="Proteomes" id="UP000240009">
    <property type="component" value="Unassembled WGS sequence"/>
</dbReference>
<feature type="region of interest" description="Disordered" evidence="1">
    <location>
        <begin position="1"/>
        <end position="21"/>
    </location>
</feature>
<evidence type="ECO:0000313" key="3">
    <source>
        <dbReference type="EMBL" id="PQO36925.1"/>
    </source>
</evidence>
<sequence length="81" mass="9081">MIDSDYYDEDWIDDEPEDDQDETIICPECGAEIFDDVDVCPICLHAIIRDTSPWSGKSVAWIIFGILGIIATLVATVMLFP</sequence>
<keyword evidence="2" id="KW-1133">Transmembrane helix</keyword>
<feature type="transmembrane region" description="Helical" evidence="2">
    <location>
        <begin position="59"/>
        <end position="80"/>
    </location>
</feature>